<reference evidence="1 2" key="1">
    <citation type="submission" date="2017-09" db="EMBL/GenBank/DDBJ databases">
        <title>Large-scale bioinformatics analysis of Bacillus genomes uncovers conserved roles of natural products in bacterial physiology.</title>
        <authorList>
            <consortium name="Agbiome Team Llc"/>
            <person name="Bleich R.M."/>
            <person name="Grubbs K.J."/>
            <person name="Santa Maria K.C."/>
            <person name="Allen S.E."/>
            <person name="Farag S."/>
            <person name="Shank E.A."/>
            <person name="Bowers A."/>
        </authorList>
    </citation>
    <scope>NUCLEOTIDE SEQUENCE [LARGE SCALE GENOMIC DNA]</scope>
    <source>
        <strain evidence="1 2">AFS067272</strain>
    </source>
</reference>
<evidence type="ECO:0000313" key="2">
    <source>
        <dbReference type="Proteomes" id="UP000226357"/>
    </source>
</evidence>
<organism evidence="1 2">
    <name type="scientific">Bacillus cereus</name>
    <dbReference type="NCBI Taxonomy" id="1396"/>
    <lineage>
        <taxon>Bacteria</taxon>
        <taxon>Bacillati</taxon>
        <taxon>Bacillota</taxon>
        <taxon>Bacilli</taxon>
        <taxon>Bacillales</taxon>
        <taxon>Bacillaceae</taxon>
        <taxon>Bacillus</taxon>
        <taxon>Bacillus cereus group</taxon>
    </lineage>
</organism>
<proteinExistence type="predicted"/>
<evidence type="ECO:0000313" key="1">
    <source>
        <dbReference type="EMBL" id="PFS00508.1"/>
    </source>
</evidence>
<protein>
    <submittedName>
        <fullName evidence="1">Biotin transporter BioY</fullName>
    </submittedName>
</protein>
<dbReference type="Proteomes" id="UP000226357">
    <property type="component" value="Unassembled WGS sequence"/>
</dbReference>
<accession>A0AA44TFT9</accession>
<gene>
    <name evidence="1" type="ORF">COK38_13235</name>
</gene>
<sequence>MILFVCILFLGIYKMQVFVKFKSKSEYQISEELKRKEIQQLTFDEKKRIGEYLVTAQLSVFAIHDKEDIKRIGLEIFSGDYTGDGYGELIRNYYPNRFQDIKYKFVNEEIREESDESFTYSATVHVSGIENGKRDEMGVNYKLKVVKENNMFKIKEQQQHVE</sequence>
<comment type="caution">
    <text evidence="1">The sequence shown here is derived from an EMBL/GenBank/DDBJ whole genome shotgun (WGS) entry which is preliminary data.</text>
</comment>
<name>A0AA44TFT9_BACCE</name>
<dbReference type="AlphaFoldDB" id="A0AA44TFT9"/>
<dbReference type="EMBL" id="NVBO01000104">
    <property type="protein sequence ID" value="PFS00508.1"/>
    <property type="molecule type" value="Genomic_DNA"/>
</dbReference>